<dbReference type="InterPro" id="IPR029044">
    <property type="entry name" value="Nucleotide-diphossugar_trans"/>
</dbReference>
<dbReference type="CDD" id="cd00761">
    <property type="entry name" value="Glyco_tranf_GTA_type"/>
    <property type="match status" value="1"/>
</dbReference>
<evidence type="ECO:0000313" key="5">
    <source>
        <dbReference type="EMBL" id="MBC5644961.1"/>
    </source>
</evidence>
<evidence type="ECO:0000313" key="6">
    <source>
        <dbReference type="Proteomes" id="UP000644010"/>
    </source>
</evidence>
<dbReference type="Pfam" id="PF00535">
    <property type="entry name" value="Glycos_transf_2"/>
    <property type="match status" value="1"/>
</dbReference>
<dbReference type="Proteomes" id="UP000644010">
    <property type="component" value="Unassembled WGS sequence"/>
</dbReference>
<accession>A0ABR7E6H7</accession>
<evidence type="ECO:0000256" key="3">
    <source>
        <dbReference type="SAM" id="Phobius"/>
    </source>
</evidence>
<dbReference type="EMBL" id="JACOOI010000024">
    <property type="protein sequence ID" value="MBC5644961.1"/>
    <property type="molecule type" value="Genomic_DNA"/>
</dbReference>
<proteinExistence type="predicted"/>
<evidence type="ECO:0000256" key="2">
    <source>
        <dbReference type="ARBA" id="ARBA00022679"/>
    </source>
</evidence>
<gene>
    <name evidence="5" type="ORF">H8S77_18955</name>
</gene>
<dbReference type="RefSeq" id="WP_186960725.1">
    <property type="nucleotide sequence ID" value="NZ_JACOOI010000024.1"/>
</dbReference>
<dbReference type="InterPro" id="IPR001173">
    <property type="entry name" value="Glyco_trans_2-like"/>
</dbReference>
<evidence type="ECO:0000256" key="1">
    <source>
        <dbReference type="ARBA" id="ARBA00022676"/>
    </source>
</evidence>
<keyword evidence="6" id="KW-1185">Reference proteome</keyword>
<reference evidence="5 6" key="1">
    <citation type="submission" date="2020-08" db="EMBL/GenBank/DDBJ databases">
        <title>Genome public.</title>
        <authorList>
            <person name="Liu C."/>
            <person name="Sun Q."/>
        </authorList>
    </citation>
    <scope>NUCLEOTIDE SEQUENCE [LARGE SCALE GENOMIC DNA]</scope>
    <source>
        <strain evidence="5 6">BX2</strain>
    </source>
</reference>
<dbReference type="SUPFAM" id="SSF53448">
    <property type="entry name" value="Nucleotide-diphospho-sugar transferases"/>
    <property type="match status" value="1"/>
</dbReference>
<dbReference type="Gene3D" id="3.90.550.10">
    <property type="entry name" value="Spore Coat Polysaccharide Biosynthesis Protein SpsA, Chain A"/>
    <property type="match status" value="1"/>
</dbReference>
<name>A0ABR7E6H7_9BACT</name>
<organism evidence="5 6">
    <name type="scientific">Parabacteroides segnis</name>
    <dbReference type="NCBI Taxonomy" id="2763058"/>
    <lineage>
        <taxon>Bacteria</taxon>
        <taxon>Pseudomonadati</taxon>
        <taxon>Bacteroidota</taxon>
        <taxon>Bacteroidia</taxon>
        <taxon>Bacteroidales</taxon>
        <taxon>Tannerellaceae</taxon>
        <taxon>Parabacteroides</taxon>
    </lineage>
</organism>
<keyword evidence="1" id="KW-0328">Glycosyltransferase</keyword>
<keyword evidence="3" id="KW-0812">Transmembrane</keyword>
<dbReference type="PANTHER" id="PTHR22916:SF51">
    <property type="entry name" value="GLYCOSYLTRANSFERASE EPSH-RELATED"/>
    <property type="match status" value="1"/>
</dbReference>
<feature type="domain" description="Glycosyltransferase 2-like" evidence="4">
    <location>
        <begin position="6"/>
        <end position="117"/>
    </location>
</feature>
<comment type="caution">
    <text evidence="5">The sequence shown here is derived from an EMBL/GenBank/DDBJ whole genome shotgun (WGS) entry which is preliminary data.</text>
</comment>
<protein>
    <submittedName>
        <fullName evidence="5">Glycosyltransferase</fullName>
    </submittedName>
</protein>
<feature type="transmembrane region" description="Helical" evidence="3">
    <location>
        <begin position="311"/>
        <end position="331"/>
    </location>
</feature>
<dbReference type="PANTHER" id="PTHR22916">
    <property type="entry name" value="GLYCOSYLTRANSFERASE"/>
    <property type="match status" value="1"/>
</dbReference>
<keyword evidence="3" id="KW-1133">Transmembrane helix</keyword>
<keyword evidence="2" id="KW-0808">Transferase</keyword>
<keyword evidence="3" id="KW-0472">Membrane</keyword>
<sequence length="346" mass="40454">MDILISVIIPVYNRDYCLTRCLDSVRSQSFTDWECILVDDGSTDQTLSVCRRYAAADSRFRVYSQPNGGASVARNRGLELAQGGYIAFIDSDDWVEGDYLQLLYDSADENTMPFCGQEVKDSFGTFVREAPVKSDRSYRLDRSDHHLPGLLIEHLFGGVLTGPVCKLYNRNIIEKHHISFPPDIRWGEDLIFNCTYYLHISQLKGVPLSLYHVIKQKVSLTENSIYDFFLTDVNQRLCDCVFDFSKAKSLDDPAYKAHIVDYYVLLFFRTISGVLCVHEQVPWRKRYERMKWLVIRADRDKFKKSMFRPDILGYKSMAVYFRMPVLLFLFYEIKYLFLFLRNKTTY</sequence>
<evidence type="ECO:0000259" key="4">
    <source>
        <dbReference type="Pfam" id="PF00535"/>
    </source>
</evidence>